<dbReference type="EMBL" id="JAGTXO010000003">
    <property type="protein sequence ID" value="KAG8469305.1"/>
    <property type="molecule type" value="Genomic_DNA"/>
</dbReference>
<feature type="region of interest" description="Disordered" evidence="1">
    <location>
        <begin position="657"/>
        <end position="680"/>
    </location>
</feature>
<reference evidence="3" key="1">
    <citation type="submission" date="2021-05" db="EMBL/GenBank/DDBJ databases">
        <title>The genome of the haptophyte Pavlova lutheri (Diacronema luteri, Pavlovales) - a model for lipid biosynthesis in eukaryotic algae.</title>
        <authorList>
            <person name="Hulatt C.J."/>
            <person name="Posewitz M.C."/>
        </authorList>
    </citation>
    <scope>NUCLEOTIDE SEQUENCE</scope>
    <source>
        <strain evidence="3">NIVA-4/92</strain>
    </source>
</reference>
<feature type="transmembrane region" description="Helical" evidence="2">
    <location>
        <begin position="53"/>
        <end position="71"/>
    </location>
</feature>
<protein>
    <submittedName>
        <fullName evidence="3">Uncharacterized protein</fullName>
    </submittedName>
</protein>
<feature type="region of interest" description="Disordered" evidence="1">
    <location>
        <begin position="1"/>
        <end position="37"/>
    </location>
</feature>
<evidence type="ECO:0000256" key="2">
    <source>
        <dbReference type="SAM" id="Phobius"/>
    </source>
</evidence>
<feature type="compositionally biased region" description="Low complexity" evidence="1">
    <location>
        <begin position="657"/>
        <end position="674"/>
    </location>
</feature>
<feature type="compositionally biased region" description="Low complexity" evidence="1">
    <location>
        <begin position="338"/>
        <end position="359"/>
    </location>
</feature>
<keyword evidence="2" id="KW-1133">Transmembrane helix</keyword>
<feature type="region of interest" description="Disordered" evidence="1">
    <location>
        <begin position="336"/>
        <end position="359"/>
    </location>
</feature>
<feature type="region of interest" description="Disordered" evidence="1">
    <location>
        <begin position="592"/>
        <end position="642"/>
    </location>
</feature>
<evidence type="ECO:0000256" key="1">
    <source>
        <dbReference type="SAM" id="MobiDB-lite"/>
    </source>
</evidence>
<dbReference type="OrthoDB" id="10675644at2759"/>
<sequence length="757" mass="79785">MHDVRALTSILDGPKSGRPPTMSTIRRATGAPTRARAERGVSPPAWLRQPLVPYRYIFAISLLVGLLAFALRERQDLSFRVHDDAPSANALRRVLGARAWLERTPEDVAPASLLWVDASSARRFARGAARRLGERVNAIAGLPDLDEPLVFCRVVRPDGCLSLPAGAAALKAALPARVTPPRWLRAWRTVLRALRLRRAAANAPCARAPPWLVLETVIASPRGEAGPTPPRLGRAWLVHERRDVALLPRATSLYALAPAGALPAVAATRSRAQQPQPQPQPLLRLPGDVPFALRVYVLLPGLSPARAYVHDAALALAPADWRSAAGPAENAADRIAEPRGASASEGESEPSETSALARADAQARAQIAATLAVAPALRCKRNDAHAARRGDAAGSGAGSGCLAPSVAWVLAGSAGAGAAPAEQPSAPSSVDVGEWVRRGALAAPTSLELANLGLGALAGPLGRVRSAIKRAAARFALQIWREAAARRPAGTFPAESMLGASRRRSARATGLDSDFQLASLDLALTADGTFAIALAASLDPAWPGGTPVAERLEEALVSDTLNLTGAAHHPTQRRLRHELHAGLRRAFAVGRASARPPMGRSNGRGARASTLEHSGTGSRRGVRHEPRARATAREPDARTNELSGCMYALPRDRRTLRAAATDPTRPTAGAAARPDGADLEGGPCLAPEEVAALADLETEHNWRHGFQPLDLAEQVRSIDDGGARGNGEAPLPRARIDALFAAYSRQWAPGELRGGQL</sequence>
<accession>A0A8J5XWL6</accession>
<evidence type="ECO:0000313" key="3">
    <source>
        <dbReference type="EMBL" id="KAG8469305.1"/>
    </source>
</evidence>
<proteinExistence type="predicted"/>
<name>A0A8J5XWL6_DIALT</name>
<keyword evidence="4" id="KW-1185">Reference proteome</keyword>
<keyword evidence="2" id="KW-0812">Transmembrane</keyword>
<gene>
    <name evidence="3" type="ORF">KFE25_007823</name>
</gene>
<dbReference type="AlphaFoldDB" id="A0A8J5XWL6"/>
<comment type="caution">
    <text evidence="3">The sequence shown here is derived from an EMBL/GenBank/DDBJ whole genome shotgun (WGS) entry which is preliminary data.</text>
</comment>
<dbReference type="Proteomes" id="UP000751190">
    <property type="component" value="Unassembled WGS sequence"/>
</dbReference>
<evidence type="ECO:0000313" key="4">
    <source>
        <dbReference type="Proteomes" id="UP000751190"/>
    </source>
</evidence>
<organism evidence="3 4">
    <name type="scientific">Diacronema lutheri</name>
    <name type="common">Unicellular marine alga</name>
    <name type="synonym">Monochrysis lutheri</name>
    <dbReference type="NCBI Taxonomy" id="2081491"/>
    <lineage>
        <taxon>Eukaryota</taxon>
        <taxon>Haptista</taxon>
        <taxon>Haptophyta</taxon>
        <taxon>Pavlovophyceae</taxon>
        <taxon>Pavlovales</taxon>
        <taxon>Pavlovaceae</taxon>
        <taxon>Diacronema</taxon>
    </lineage>
</organism>
<keyword evidence="2" id="KW-0472">Membrane</keyword>
<feature type="compositionally biased region" description="Basic and acidic residues" evidence="1">
    <location>
        <begin position="623"/>
        <end position="639"/>
    </location>
</feature>